<dbReference type="Proteomes" id="UP000054560">
    <property type="component" value="Unassembled WGS sequence"/>
</dbReference>
<dbReference type="InterPro" id="IPR028846">
    <property type="entry name" value="Recoverin"/>
</dbReference>
<dbReference type="PANTHER" id="PTHR23055">
    <property type="entry name" value="CALCIUM BINDING PROTEINS"/>
    <property type="match status" value="1"/>
</dbReference>
<feature type="domain" description="EF-hand" evidence="4">
    <location>
        <begin position="22"/>
        <end position="57"/>
    </location>
</feature>
<organism evidence="5 6">
    <name type="scientific">Sphaeroforma arctica JP610</name>
    <dbReference type="NCBI Taxonomy" id="667725"/>
    <lineage>
        <taxon>Eukaryota</taxon>
        <taxon>Ichthyosporea</taxon>
        <taxon>Ichthyophonida</taxon>
        <taxon>Sphaeroforma</taxon>
    </lineage>
</organism>
<dbReference type="AlphaFoldDB" id="A0A0L0EZX2"/>
<feature type="non-terminal residue" evidence="5">
    <location>
        <position position="71"/>
    </location>
</feature>
<evidence type="ECO:0000256" key="3">
    <source>
        <dbReference type="ARBA" id="ARBA00022837"/>
    </source>
</evidence>
<dbReference type="InterPro" id="IPR002048">
    <property type="entry name" value="EF_hand_dom"/>
</dbReference>
<name>A0A0L0EZX2_9EUKA</name>
<sequence length="71" mass="8170">DGSGSIDFRELVCGLSVLCKGSQEEKIEYAFKGYDLDNSGYITRDELRKMFKAYFYLSMELVRDVVKALEE</sequence>
<dbReference type="PRINTS" id="PR00450">
    <property type="entry name" value="RECOVERIN"/>
</dbReference>
<dbReference type="InterPro" id="IPR011992">
    <property type="entry name" value="EF-hand-dom_pair"/>
</dbReference>
<evidence type="ECO:0000259" key="4">
    <source>
        <dbReference type="PROSITE" id="PS50222"/>
    </source>
</evidence>
<accession>A0A0L0EZX2</accession>
<dbReference type="GeneID" id="25917989"/>
<reference evidence="5 6" key="1">
    <citation type="submission" date="2011-02" db="EMBL/GenBank/DDBJ databases">
        <title>The Genome Sequence of Sphaeroforma arctica JP610.</title>
        <authorList>
            <consortium name="The Broad Institute Genome Sequencing Platform"/>
            <person name="Russ C."/>
            <person name="Cuomo C."/>
            <person name="Young S.K."/>
            <person name="Zeng Q."/>
            <person name="Gargeya S."/>
            <person name="Alvarado L."/>
            <person name="Berlin A."/>
            <person name="Chapman S.B."/>
            <person name="Chen Z."/>
            <person name="Freedman E."/>
            <person name="Gellesch M."/>
            <person name="Goldberg J."/>
            <person name="Griggs A."/>
            <person name="Gujja S."/>
            <person name="Heilman E."/>
            <person name="Heiman D."/>
            <person name="Howarth C."/>
            <person name="Mehta T."/>
            <person name="Neiman D."/>
            <person name="Pearson M."/>
            <person name="Roberts A."/>
            <person name="Saif S."/>
            <person name="Shea T."/>
            <person name="Shenoy N."/>
            <person name="Sisk P."/>
            <person name="Stolte C."/>
            <person name="Sykes S."/>
            <person name="White J."/>
            <person name="Yandava C."/>
            <person name="Burger G."/>
            <person name="Gray M.W."/>
            <person name="Holland P.W.H."/>
            <person name="King N."/>
            <person name="Lang F.B.F."/>
            <person name="Roger A.J."/>
            <person name="Ruiz-Trillo I."/>
            <person name="Haas B."/>
            <person name="Nusbaum C."/>
            <person name="Birren B."/>
        </authorList>
    </citation>
    <scope>NUCLEOTIDE SEQUENCE [LARGE SCALE GENOMIC DNA]</scope>
    <source>
        <strain evidence="5 6">JP610</strain>
    </source>
</reference>
<dbReference type="Pfam" id="PF13405">
    <property type="entry name" value="EF-hand_6"/>
    <property type="match status" value="1"/>
</dbReference>
<evidence type="ECO:0000313" key="6">
    <source>
        <dbReference type="Proteomes" id="UP000054560"/>
    </source>
</evidence>
<dbReference type="Gene3D" id="1.10.238.10">
    <property type="entry name" value="EF-hand"/>
    <property type="match status" value="1"/>
</dbReference>
<evidence type="ECO:0000313" key="5">
    <source>
        <dbReference type="EMBL" id="KNC69992.1"/>
    </source>
</evidence>
<feature type="non-terminal residue" evidence="5">
    <location>
        <position position="1"/>
    </location>
</feature>
<evidence type="ECO:0000256" key="2">
    <source>
        <dbReference type="ARBA" id="ARBA00022737"/>
    </source>
</evidence>
<dbReference type="PROSITE" id="PS50222">
    <property type="entry name" value="EF_HAND_2"/>
    <property type="match status" value="2"/>
</dbReference>
<dbReference type="PROSITE" id="PS00018">
    <property type="entry name" value="EF_HAND_1"/>
    <property type="match status" value="1"/>
</dbReference>
<dbReference type="SUPFAM" id="SSF47473">
    <property type="entry name" value="EF-hand"/>
    <property type="match status" value="1"/>
</dbReference>
<dbReference type="PANTHER" id="PTHR23055:SF188">
    <property type="entry name" value="EF-HAND DOMAIN-CONTAINING PROTEIN"/>
    <property type="match status" value="1"/>
</dbReference>
<keyword evidence="1" id="KW-0479">Metal-binding</keyword>
<gene>
    <name evidence="5" type="ORF">SARC_17485</name>
</gene>
<keyword evidence="2" id="KW-0677">Repeat</keyword>
<dbReference type="STRING" id="667725.A0A0L0EZX2"/>
<dbReference type="InterPro" id="IPR018247">
    <property type="entry name" value="EF_Hand_1_Ca_BS"/>
</dbReference>
<protein>
    <recommendedName>
        <fullName evidence="4">EF-hand domain-containing protein</fullName>
    </recommendedName>
</protein>
<dbReference type="RefSeq" id="XP_014143894.1">
    <property type="nucleotide sequence ID" value="XM_014288419.1"/>
</dbReference>
<dbReference type="GO" id="GO:0005509">
    <property type="term" value="F:calcium ion binding"/>
    <property type="evidence" value="ECO:0007669"/>
    <property type="project" value="InterPro"/>
</dbReference>
<dbReference type="eggNOG" id="KOG0044">
    <property type="taxonomic scope" value="Eukaryota"/>
</dbReference>
<feature type="domain" description="EF-hand" evidence="4">
    <location>
        <begin position="1"/>
        <end position="21"/>
    </location>
</feature>
<keyword evidence="6" id="KW-1185">Reference proteome</keyword>
<dbReference type="OrthoDB" id="2122982at2759"/>
<dbReference type="EMBL" id="KQ252548">
    <property type="protein sequence ID" value="KNC69992.1"/>
    <property type="molecule type" value="Genomic_DNA"/>
</dbReference>
<proteinExistence type="predicted"/>
<evidence type="ECO:0000256" key="1">
    <source>
        <dbReference type="ARBA" id="ARBA00022723"/>
    </source>
</evidence>
<dbReference type="CDD" id="cd00051">
    <property type="entry name" value="EFh"/>
    <property type="match status" value="1"/>
</dbReference>
<keyword evidence="3" id="KW-0106">Calcium</keyword>